<feature type="non-terminal residue" evidence="2">
    <location>
        <position position="1"/>
    </location>
</feature>
<accession>A0A9Q3IJ54</accession>
<protein>
    <recommendedName>
        <fullName evidence="1">Reverse transcriptase domain-containing protein</fullName>
    </recommendedName>
</protein>
<reference evidence="2" key="1">
    <citation type="submission" date="2021-03" db="EMBL/GenBank/DDBJ databases">
        <title>Draft genome sequence of rust myrtle Austropuccinia psidii MF-1, a brazilian biotype.</title>
        <authorList>
            <person name="Quecine M.C."/>
            <person name="Pachon D.M.R."/>
            <person name="Bonatelli M.L."/>
            <person name="Correr F.H."/>
            <person name="Franceschini L.M."/>
            <person name="Leite T.F."/>
            <person name="Margarido G.R.A."/>
            <person name="Almeida C.A."/>
            <person name="Ferrarezi J.A."/>
            <person name="Labate C.A."/>
        </authorList>
    </citation>
    <scope>NUCLEOTIDE SEQUENCE</scope>
    <source>
        <strain evidence="2">MF-1</strain>
    </source>
</reference>
<dbReference type="PANTHER" id="PTHR24559:SF444">
    <property type="entry name" value="REVERSE TRANSCRIPTASE DOMAIN-CONTAINING PROTEIN"/>
    <property type="match status" value="1"/>
</dbReference>
<dbReference type="PANTHER" id="PTHR24559">
    <property type="entry name" value="TRANSPOSON TY3-I GAG-POL POLYPROTEIN"/>
    <property type="match status" value="1"/>
</dbReference>
<dbReference type="CDD" id="cd01647">
    <property type="entry name" value="RT_LTR"/>
    <property type="match status" value="1"/>
</dbReference>
<evidence type="ECO:0000313" key="2">
    <source>
        <dbReference type="EMBL" id="MBW0545111.1"/>
    </source>
</evidence>
<feature type="domain" description="Reverse transcriptase" evidence="1">
    <location>
        <begin position="116"/>
        <end position="255"/>
    </location>
</feature>
<name>A0A9Q3IJ54_9BASI</name>
<organism evidence="2 3">
    <name type="scientific">Austropuccinia psidii MF-1</name>
    <dbReference type="NCBI Taxonomy" id="1389203"/>
    <lineage>
        <taxon>Eukaryota</taxon>
        <taxon>Fungi</taxon>
        <taxon>Dikarya</taxon>
        <taxon>Basidiomycota</taxon>
        <taxon>Pucciniomycotina</taxon>
        <taxon>Pucciniomycetes</taxon>
        <taxon>Pucciniales</taxon>
        <taxon>Sphaerophragmiaceae</taxon>
        <taxon>Austropuccinia</taxon>
    </lineage>
</organism>
<dbReference type="Gene3D" id="3.30.70.270">
    <property type="match status" value="1"/>
</dbReference>
<dbReference type="InterPro" id="IPR043128">
    <property type="entry name" value="Rev_trsase/Diguanyl_cyclase"/>
</dbReference>
<dbReference type="OrthoDB" id="2505288at2759"/>
<evidence type="ECO:0000313" key="3">
    <source>
        <dbReference type="Proteomes" id="UP000765509"/>
    </source>
</evidence>
<keyword evidence="3" id="KW-1185">Reference proteome</keyword>
<dbReference type="InterPro" id="IPR000477">
    <property type="entry name" value="RT_dom"/>
</dbReference>
<proteinExistence type="predicted"/>
<dbReference type="AlphaFoldDB" id="A0A9Q3IJ54"/>
<dbReference type="Pfam" id="PF00078">
    <property type="entry name" value="RVT_1"/>
    <property type="match status" value="1"/>
</dbReference>
<dbReference type="Gene3D" id="3.10.10.10">
    <property type="entry name" value="HIV Type 1 Reverse Transcriptase, subunit A, domain 1"/>
    <property type="match status" value="1"/>
</dbReference>
<dbReference type="EMBL" id="AVOT02049982">
    <property type="protein sequence ID" value="MBW0545111.1"/>
    <property type="molecule type" value="Genomic_DNA"/>
</dbReference>
<evidence type="ECO:0000259" key="1">
    <source>
        <dbReference type="Pfam" id="PF00078"/>
    </source>
</evidence>
<sequence>DKVFKEIQDVGEDNSVSSLHLLFGNMNLPLSSYHDSLEESWDEEEEPEEIETVMKVVSSVYDQYLDVFSKVKSENIPPHCACDHHIELQEAYISANVEKCFIHPSSSSTGAPVLFIKKEDGGLRLCVDYCKPNAVTRKKKYPVPPMNQLLTVFNGSYIFSKIDLGGAYSLLRIKAGDEHLKCFRTKYGSDAYLIMLFVLTNDPSSFENLVNDIFYDLIDIYVVVDLDDIMVFSKSEEEHVPHLSTVLSRLTANNLFS</sequence>
<dbReference type="SUPFAM" id="SSF56672">
    <property type="entry name" value="DNA/RNA polymerases"/>
    <property type="match status" value="1"/>
</dbReference>
<dbReference type="InterPro" id="IPR053134">
    <property type="entry name" value="RNA-dir_DNA_polymerase"/>
</dbReference>
<gene>
    <name evidence="2" type="ORF">O181_084826</name>
</gene>
<comment type="caution">
    <text evidence="2">The sequence shown here is derived from an EMBL/GenBank/DDBJ whole genome shotgun (WGS) entry which is preliminary data.</text>
</comment>
<dbReference type="InterPro" id="IPR043502">
    <property type="entry name" value="DNA/RNA_pol_sf"/>
</dbReference>
<dbReference type="Proteomes" id="UP000765509">
    <property type="component" value="Unassembled WGS sequence"/>
</dbReference>